<accession>A0A923HXW5</accession>
<dbReference type="AlphaFoldDB" id="A0A923HXW5"/>
<feature type="transmembrane region" description="Helical" evidence="1">
    <location>
        <begin position="44"/>
        <end position="67"/>
    </location>
</feature>
<dbReference type="Pfam" id="PF06177">
    <property type="entry name" value="QueT"/>
    <property type="match status" value="1"/>
</dbReference>
<keyword evidence="1" id="KW-0472">Membrane</keyword>
<proteinExistence type="predicted"/>
<keyword evidence="3" id="KW-1185">Reference proteome</keyword>
<gene>
    <name evidence="2" type="ORF">GH810_12735</name>
</gene>
<keyword evidence="1" id="KW-0812">Transmembrane</keyword>
<evidence type="ECO:0000256" key="1">
    <source>
        <dbReference type="SAM" id="Phobius"/>
    </source>
</evidence>
<dbReference type="PANTHER" id="PTHR40044">
    <property type="entry name" value="INTEGRAL MEMBRANE PROTEIN-RELATED"/>
    <property type="match status" value="1"/>
</dbReference>
<reference evidence="2" key="1">
    <citation type="submission" date="2019-10" db="EMBL/GenBank/DDBJ databases">
        <authorList>
            <person name="Ross D.E."/>
            <person name="Gulliver D."/>
        </authorList>
    </citation>
    <scope>NUCLEOTIDE SEQUENCE</scope>
    <source>
        <strain evidence="2">DER-2019</strain>
    </source>
</reference>
<keyword evidence="1" id="KW-1133">Transmembrane helix</keyword>
<feature type="transmembrane region" description="Helical" evidence="1">
    <location>
        <begin position="73"/>
        <end position="91"/>
    </location>
</feature>
<dbReference type="RefSeq" id="WP_148566778.1">
    <property type="nucleotide sequence ID" value="NZ_RXYA01000006.1"/>
</dbReference>
<feature type="transmembrane region" description="Helical" evidence="1">
    <location>
        <begin position="6"/>
        <end position="32"/>
    </location>
</feature>
<organism evidence="2 3">
    <name type="scientific">Acetobacterium paludosum</name>
    <dbReference type="NCBI Taxonomy" id="52693"/>
    <lineage>
        <taxon>Bacteria</taxon>
        <taxon>Bacillati</taxon>
        <taxon>Bacillota</taxon>
        <taxon>Clostridia</taxon>
        <taxon>Eubacteriales</taxon>
        <taxon>Eubacteriaceae</taxon>
        <taxon>Acetobacterium</taxon>
    </lineage>
</organism>
<protein>
    <submittedName>
        <fullName evidence="2">Transporter</fullName>
    </submittedName>
</protein>
<feature type="transmembrane region" description="Helical" evidence="1">
    <location>
        <begin position="130"/>
        <end position="154"/>
    </location>
</feature>
<dbReference type="Proteomes" id="UP000616595">
    <property type="component" value="Unassembled WGS sequence"/>
</dbReference>
<dbReference type="PIRSF" id="PIRSF031501">
    <property type="entry name" value="QueT"/>
    <property type="match status" value="1"/>
</dbReference>
<sequence length="164" mass="17661">MQKISVLFVTQAAVIAAMYVVLTFVSSSLGLASGEIQIRLSEMLCILPAFTPAAIPGLFLGCLLSNLLTGCTVIDILFGSLATLIAAVLSYQLRNHKYPLLVTLPPVVTNMIVVPFILKFSYGIPLPIPVMMATVGIGEVISCVVLGSVLYFALDKRRFLFHQS</sequence>
<dbReference type="EMBL" id="WJBD01000016">
    <property type="protein sequence ID" value="MBC3889180.1"/>
    <property type="molecule type" value="Genomic_DNA"/>
</dbReference>
<comment type="caution">
    <text evidence="2">The sequence shown here is derived from an EMBL/GenBank/DDBJ whole genome shotgun (WGS) entry which is preliminary data.</text>
</comment>
<dbReference type="InterPro" id="IPR010387">
    <property type="entry name" value="QueT"/>
</dbReference>
<name>A0A923HXW5_9FIRM</name>
<evidence type="ECO:0000313" key="3">
    <source>
        <dbReference type="Proteomes" id="UP000616595"/>
    </source>
</evidence>
<evidence type="ECO:0000313" key="2">
    <source>
        <dbReference type="EMBL" id="MBC3889180.1"/>
    </source>
</evidence>
<dbReference type="OrthoDB" id="9786793at2"/>
<reference evidence="2" key="2">
    <citation type="submission" date="2020-10" db="EMBL/GenBank/DDBJ databases">
        <title>Comparative genomics of the Acetobacterium genus.</title>
        <authorList>
            <person name="Marshall C."/>
            <person name="May H."/>
            <person name="Norman S."/>
        </authorList>
    </citation>
    <scope>NUCLEOTIDE SEQUENCE</scope>
    <source>
        <strain evidence="2">DER-2019</strain>
    </source>
</reference>
<dbReference type="PANTHER" id="PTHR40044:SF1">
    <property type="entry name" value="INTEGRAL MEMBRANE PROTEIN"/>
    <property type="match status" value="1"/>
</dbReference>
<feature type="transmembrane region" description="Helical" evidence="1">
    <location>
        <begin position="98"/>
        <end position="118"/>
    </location>
</feature>